<keyword evidence="2" id="KW-0813">Transport</keyword>
<evidence type="ECO:0000256" key="4">
    <source>
        <dbReference type="ARBA" id="ARBA00022792"/>
    </source>
</evidence>
<dbReference type="AlphaFoldDB" id="A0A1C7N985"/>
<gene>
    <name evidence="13" type="primary">qcr-2</name>
    <name evidence="13" type="ORF">A0J61_06263</name>
</gene>
<dbReference type="GO" id="GO:0046872">
    <property type="term" value="F:metal ion binding"/>
    <property type="evidence" value="ECO:0007669"/>
    <property type="project" value="InterPro"/>
</dbReference>
<name>A0A1C7N985_9FUNG</name>
<dbReference type="FunCoup" id="A0A1C7N985">
    <property type="interactions" value="273"/>
</dbReference>
<evidence type="ECO:0000256" key="7">
    <source>
        <dbReference type="ARBA" id="ARBA00023128"/>
    </source>
</evidence>
<dbReference type="OrthoDB" id="6369905at2759"/>
<proteinExistence type="inferred from homology"/>
<dbReference type="FunFam" id="3.30.830.10:FF:000039">
    <property type="entry name" value="Ubiquinol-cytochrome c reductase core subunit 2"/>
    <property type="match status" value="1"/>
</dbReference>
<evidence type="ECO:0000313" key="13">
    <source>
        <dbReference type="EMBL" id="OBZ85692.1"/>
    </source>
</evidence>
<dbReference type="InterPro" id="IPR011765">
    <property type="entry name" value="Pept_M16_N"/>
</dbReference>
<dbReference type="Pfam" id="PF00675">
    <property type="entry name" value="Peptidase_M16"/>
    <property type="match status" value="1"/>
</dbReference>
<keyword evidence="4" id="KW-0999">Mitochondrion inner membrane</keyword>
<dbReference type="InParanoid" id="A0A1C7N985"/>
<keyword evidence="14" id="KW-1185">Reference proteome</keyword>
<dbReference type="InterPro" id="IPR011249">
    <property type="entry name" value="Metalloenz_LuxS/M16"/>
</dbReference>
<evidence type="ECO:0000313" key="14">
    <source>
        <dbReference type="Proteomes" id="UP000093000"/>
    </source>
</evidence>
<keyword evidence="5" id="KW-0809">Transit peptide</keyword>
<keyword evidence="8" id="KW-0472">Membrane</keyword>
<evidence type="ECO:0000256" key="5">
    <source>
        <dbReference type="ARBA" id="ARBA00022946"/>
    </source>
</evidence>
<dbReference type="FunFam" id="3.30.830.10:FF:000021">
    <property type="entry name" value="Cytochrome b-c1 complex subunit 2"/>
    <property type="match status" value="1"/>
</dbReference>
<sequence length="477" mass="49425">MLAASRKAIISTASKATYATAATANQISTAANGIKVVSSQEPGQTASLAVVVNGGARAESANNAGAAHFLKNYGFKNNANRTAFRIAREAELAGGVLSSNVSHEALVYSAELLKEDVELFAELLGDVVTKQKFQEHEFLDVARQTAAESASAFSNSEITAIEAAHQTAFRTGLGNSIFAKPTAHAKNATVKAFAQQLFIQGNIALVGTGVEHETLEHLAETYFNLPAGNLNLASTKYYGGESRIESVSANGQYVLAFEGAAANSAEYAALQVLRFALGGEAVVKNTAASGILAQTSAKFSDASIKAFNLGYSDAGLFGVQVSASTSEAEAAVAAAAEQLKAAKNLSSEDFSRAVAQAKFAATANIQTRLDRAEALGVYALQNGKYASTSEAIAAIEKVSASDVAQAAEKLFKSKLTTIALGDLSLVVIGAHVDDNRIVIIDVVDVFGVTLCGYTIALTVGTGTSIGFGTKIEIEVTT</sequence>
<dbReference type="STRING" id="101091.A0A1C7N985"/>
<evidence type="ECO:0000259" key="11">
    <source>
        <dbReference type="Pfam" id="PF00675"/>
    </source>
</evidence>
<accession>A0A1C7N985</accession>
<comment type="similarity">
    <text evidence="9">Belongs to the peptidase M16 family. UQCRC2/QCR2 subfamily.</text>
</comment>
<evidence type="ECO:0000256" key="9">
    <source>
        <dbReference type="ARBA" id="ARBA00038146"/>
    </source>
</evidence>
<keyword evidence="6" id="KW-0249">Electron transport</keyword>
<dbReference type="EMBL" id="LUGH01000370">
    <property type="protein sequence ID" value="OBZ85692.1"/>
    <property type="molecule type" value="Genomic_DNA"/>
</dbReference>
<keyword evidence="3" id="KW-0679">Respiratory chain</keyword>
<dbReference type="PANTHER" id="PTHR11851:SF209">
    <property type="entry name" value="CYTOCHROME B-C1 COMPLEX SUBUNIT 2, MITOCHONDRIAL"/>
    <property type="match status" value="1"/>
</dbReference>
<keyword evidence="7" id="KW-0496">Mitochondrion</keyword>
<organism evidence="13 14">
    <name type="scientific">Choanephora cucurbitarum</name>
    <dbReference type="NCBI Taxonomy" id="101091"/>
    <lineage>
        <taxon>Eukaryota</taxon>
        <taxon>Fungi</taxon>
        <taxon>Fungi incertae sedis</taxon>
        <taxon>Mucoromycota</taxon>
        <taxon>Mucoromycotina</taxon>
        <taxon>Mucoromycetes</taxon>
        <taxon>Mucorales</taxon>
        <taxon>Mucorineae</taxon>
        <taxon>Choanephoraceae</taxon>
        <taxon>Choanephoroideae</taxon>
        <taxon>Choanephora</taxon>
    </lineage>
</organism>
<evidence type="ECO:0000259" key="12">
    <source>
        <dbReference type="Pfam" id="PF05193"/>
    </source>
</evidence>
<evidence type="ECO:0000256" key="8">
    <source>
        <dbReference type="ARBA" id="ARBA00023136"/>
    </source>
</evidence>
<reference evidence="13 14" key="1">
    <citation type="submission" date="2016-03" db="EMBL/GenBank/DDBJ databases">
        <title>Choanephora cucurbitarum.</title>
        <authorList>
            <person name="Min B."/>
            <person name="Park H."/>
            <person name="Park J.-H."/>
            <person name="Shin H.-D."/>
            <person name="Choi I.-G."/>
        </authorList>
    </citation>
    <scope>NUCLEOTIDE SEQUENCE [LARGE SCALE GENOMIC DNA]</scope>
    <source>
        <strain evidence="13 14">KUS-F28377</strain>
    </source>
</reference>
<evidence type="ECO:0000256" key="3">
    <source>
        <dbReference type="ARBA" id="ARBA00022660"/>
    </source>
</evidence>
<protein>
    <recommendedName>
        <fullName evidence="10">Cytochrome b-c1 complex subunit 2, mitochondrial</fullName>
    </recommendedName>
</protein>
<dbReference type="InterPro" id="IPR007863">
    <property type="entry name" value="Peptidase_M16_C"/>
</dbReference>
<dbReference type="InterPro" id="IPR050361">
    <property type="entry name" value="MPP/UQCRC_Complex"/>
</dbReference>
<evidence type="ECO:0000256" key="10">
    <source>
        <dbReference type="ARBA" id="ARBA00040751"/>
    </source>
</evidence>
<dbReference type="SUPFAM" id="SSF63411">
    <property type="entry name" value="LuxS/MPP-like metallohydrolase"/>
    <property type="match status" value="2"/>
</dbReference>
<feature type="domain" description="Peptidase M16 N-terminal" evidence="11">
    <location>
        <begin position="36"/>
        <end position="178"/>
    </location>
</feature>
<comment type="caution">
    <text evidence="13">The sequence shown here is derived from an EMBL/GenBank/DDBJ whole genome shotgun (WGS) entry which is preliminary data.</text>
</comment>
<dbReference type="Proteomes" id="UP000093000">
    <property type="component" value="Unassembled WGS sequence"/>
</dbReference>
<comment type="subcellular location">
    <subcellularLocation>
        <location evidence="1">Mitochondrion inner membrane</location>
        <topology evidence="1">Peripheral membrane protein</topology>
        <orientation evidence="1">Matrix side</orientation>
    </subcellularLocation>
</comment>
<dbReference type="PANTHER" id="PTHR11851">
    <property type="entry name" value="METALLOPROTEASE"/>
    <property type="match status" value="1"/>
</dbReference>
<dbReference type="Pfam" id="PF05193">
    <property type="entry name" value="Peptidase_M16_C"/>
    <property type="match status" value="1"/>
</dbReference>
<dbReference type="GO" id="GO:0005743">
    <property type="term" value="C:mitochondrial inner membrane"/>
    <property type="evidence" value="ECO:0007669"/>
    <property type="project" value="UniProtKB-SubCell"/>
</dbReference>
<evidence type="ECO:0000256" key="2">
    <source>
        <dbReference type="ARBA" id="ARBA00022448"/>
    </source>
</evidence>
<feature type="domain" description="Peptidase M16 C-terminal" evidence="12">
    <location>
        <begin position="189"/>
        <end position="356"/>
    </location>
</feature>
<evidence type="ECO:0000256" key="1">
    <source>
        <dbReference type="ARBA" id="ARBA00004443"/>
    </source>
</evidence>
<dbReference type="Gene3D" id="3.30.830.10">
    <property type="entry name" value="Metalloenzyme, LuxS/M16 peptidase-like"/>
    <property type="match status" value="2"/>
</dbReference>
<evidence type="ECO:0000256" key="6">
    <source>
        <dbReference type="ARBA" id="ARBA00022982"/>
    </source>
</evidence>